<name>A0A426YQU3_ENSVE</name>
<sequence>MEGRVSKKLCCSTAFDLRHFSVSIPLLQQTHPGQHHPLSFSRDQEEVHALHRTFGCSEIEVEVEHVWAAMVVAVRGAQLPHEVGLQQRVRGDPDGAPVEPARRHALLRLDPVTEPLGAISDAAQVGRPPRAFLPSTQPARLV</sequence>
<evidence type="ECO:0000313" key="1">
    <source>
        <dbReference type="EMBL" id="RRT54097.1"/>
    </source>
</evidence>
<comment type="caution">
    <text evidence="1">The sequence shown here is derived from an EMBL/GenBank/DDBJ whole genome shotgun (WGS) entry which is preliminary data.</text>
</comment>
<gene>
    <name evidence="1" type="ORF">B296_00019940</name>
</gene>
<organism evidence="1 2">
    <name type="scientific">Ensete ventricosum</name>
    <name type="common">Abyssinian banana</name>
    <name type="synonym">Musa ensete</name>
    <dbReference type="NCBI Taxonomy" id="4639"/>
    <lineage>
        <taxon>Eukaryota</taxon>
        <taxon>Viridiplantae</taxon>
        <taxon>Streptophyta</taxon>
        <taxon>Embryophyta</taxon>
        <taxon>Tracheophyta</taxon>
        <taxon>Spermatophyta</taxon>
        <taxon>Magnoliopsida</taxon>
        <taxon>Liliopsida</taxon>
        <taxon>Zingiberales</taxon>
        <taxon>Musaceae</taxon>
        <taxon>Ensete</taxon>
    </lineage>
</organism>
<dbReference type="AlphaFoldDB" id="A0A426YQU3"/>
<accession>A0A426YQU3</accession>
<reference evidence="1 2" key="1">
    <citation type="journal article" date="2014" name="Agronomy (Basel)">
        <title>A Draft Genome Sequence for Ensete ventricosum, the Drought-Tolerant Tree Against Hunger.</title>
        <authorList>
            <person name="Harrison J."/>
            <person name="Moore K.A."/>
            <person name="Paszkiewicz K."/>
            <person name="Jones T."/>
            <person name="Grant M."/>
            <person name="Ambacheew D."/>
            <person name="Muzemil S."/>
            <person name="Studholme D.J."/>
        </authorList>
    </citation>
    <scope>NUCLEOTIDE SEQUENCE [LARGE SCALE GENOMIC DNA]</scope>
</reference>
<evidence type="ECO:0000313" key="2">
    <source>
        <dbReference type="Proteomes" id="UP000287651"/>
    </source>
</evidence>
<proteinExistence type="predicted"/>
<protein>
    <submittedName>
        <fullName evidence="1">Uncharacterized protein</fullName>
    </submittedName>
</protein>
<dbReference type="Proteomes" id="UP000287651">
    <property type="component" value="Unassembled WGS sequence"/>
</dbReference>
<dbReference type="EMBL" id="AMZH03010782">
    <property type="protein sequence ID" value="RRT54097.1"/>
    <property type="molecule type" value="Genomic_DNA"/>
</dbReference>